<dbReference type="GO" id="GO:0005524">
    <property type="term" value="F:ATP binding"/>
    <property type="evidence" value="ECO:0007669"/>
    <property type="project" value="UniProtKB-KW"/>
</dbReference>
<dbReference type="OrthoDB" id="9803641at2"/>
<dbReference type="GO" id="GO:0005737">
    <property type="term" value="C:cytoplasm"/>
    <property type="evidence" value="ECO:0007669"/>
    <property type="project" value="TreeGrafter"/>
</dbReference>
<evidence type="ECO:0000313" key="14">
    <source>
        <dbReference type="Proteomes" id="UP000237003"/>
    </source>
</evidence>
<dbReference type="Pfam" id="PF07724">
    <property type="entry name" value="AAA_2"/>
    <property type="match status" value="1"/>
</dbReference>
<comment type="subunit">
    <text evidence="7">Component of the ClpAP complex composed of six ClpA subunits assembled into a hexameric ring in the presence of ATP, and fourteen ClpP subunits arranged in two heptameric rings. Binds to ClpS.</text>
</comment>
<dbReference type="STRING" id="35703.AL524_18185"/>
<dbReference type="GO" id="GO:0008233">
    <property type="term" value="F:peptidase activity"/>
    <property type="evidence" value="ECO:0007669"/>
    <property type="project" value="UniProtKB-KW"/>
</dbReference>
<evidence type="ECO:0000256" key="1">
    <source>
        <dbReference type="ARBA" id="ARBA00008675"/>
    </source>
</evidence>
<dbReference type="EMBL" id="PQLX01000002">
    <property type="protein sequence ID" value="POU66478.1"/>
    <property type="molecule type" value="Genomic_DNA"/>
</dbReference>
<evidence type="ECO:0000256" key="11">
    <source>
        <dbReference type="SAM" id="MobiDB-lite"/>
    </source>
</evidence>
<dbReference type="Gene3D" id="1.10.1780.10">
    <property type="entry name" value="Clp, N-terminal domain"/>
    <property type="match status" value="1"/>
</dbReference>
<dbReference type="AlphaFoldDB" id="A0A2S4RZ59"/>
<dbReference type="FunFam" id="1.10.1780.10:FF:000002">
    <property type="entry name" value="ATP-dependent Clp protease ATP-binding subunit ClpA"/>
    <property type="match status" value="1"/>
</dbReference>
<dbReference type="SMART" id="SM00382">
    <property type="entry name" value="AAA"/>
    <property type="match status" value="2"/>
</dbReference>
<dbReference type="PANTHER" id="PTHR11638:SF111">
    <property type="entry name" value="ATP-DEPENDENT CLP PROTEASE ATP-BINDING SUBUNIT CLPA"/>
    <property type="match status" value="1"/>
</dbReference>
<dbReference type="FunFam" id="1.10.8.60:FF:000011">
    <property type="entry name" value="ATP-dependent Clp protease ATP-binding subunit"/>
    <property type="match status" value="1"/>
</dbReference>
<sequence length="758" mass="84276">MLNQELELSLNMAFARAREHRHEFMTVEHLLLALLSNPSAREALEACSVDLVALRQELEAFIEQTTPVLPASEEERDTQPTLSFQRVLQRAVFHVQSSGRSEVTGANVLVAIFSEQESQAAYLLRKHEVSRLDVVNFISHGTRKDEPSQPSDSGHQPNSEEQAGGEERMENFTTNLNQLARVGGIDPLIGREKELERAIQVLCRRRKNNPLLVGESGVGKTAIAEGLAWRIVQGDVPEVMADCTLYSLDIGSLLAGTKYRGDFEKRFKALLKQLEQDTNSILFIDEIHTIIGAGAASGGQVDAANLIKPLLSSGKIRVIGSTTYQEFSNIFEKDRALARRFQKIDITEPSVEETVQIINGLKPKYEAHHDVRYTAKAVRAAVELAVKYINDRHLPDKAIDVIDEAGARARLMPVSKRKKTVNVADIESVVARIARIPEKSVSQSDRDTLKNLGDRLKMLVFGQDKAIEALTEAIKMSRAGLGHEHKPVGSFLFAGPTGVGKTEVTVQLSKALGIELLRFDMSEYMERHTVSRLIGAPPGYVGFDQGGLLTDAVIKHPHAVLLLDEIEKAHPDVFNLLLQVMDNGTLTDNNGRKADFRNVVLVMTTNAGVRETERKSIGLIHQDNSTDAMSEIKKVFTPEFRNRLDNIIWFEHLSTEVIHQVVDKFIVELQVQLDQKGVSLEVSQEARNWLAEKGYDRAMGARPMTRVIQDNLKKPLANELLFGSLVDGGQVTVALDKEKNELTYGFQSAQKHKPETAH</sequence>
<comment type="similarity">
    <text evidence="1 10">Belongs to the ClpA/ClpB family.</text>
</comment>
<dbReference type="PROSITE" id="PS51903">
    <property type="entry name" value="CLP_R"/>
    <property type="match status" value="1"/>
</dbReference>
<dbReference type="InterPro" id="IPR001270">
    <property type="entry name" value="ClpA/B"/>
</dbReference>
<dbReference type="Gene3D" id="3.40.50.300">
    <property type="entry name" value="P-loop containing nucleotide triphosphate hydrolases"/>
    <property type="match status" value="2"/>
</dbReference>
<dbReference type="SMART" id="SM01086">
    <property type="entry name" value="ClpB_D2-small"/>
    <property type="match status" value="1"/>
</dbReference>
<keyword evidence="2 9" id="KW-0677">Repeat</keyword>
<evidence type="ECO:0000313" key="13">
    <source>
        <dbReference type="EMBL" id="POU66478.1"/>
    </source>
</evidence>
<evidence type="ECO:0000256" key="6">
    <source>
        <dbReference type="ARBA" id="ARBA00058529"/>
    </source>
</evidence>
<comment type="caution">
    <text evidence="13">The sequence shown here is derived from an EMBL/GenBank/DDBJ whole genome shotgun (WGS) entry which is preliminary data.</text>
</comment>
<evidence type="ECO:0000256" key="9">
    <source>
        <dbReference type="PROSITE-ProRule" id="PRU01251"/>
    </source>
</evidence>
<feature type="region of interest" description="Disordered" evidence="11">
    <location>
        <begin position="141"/>
        <end position="167"/>
    </location>
</feature>
<comment type="function">
    <text evidence="6">ATP-dependent specificity component of the ClpAP protease. It directs the protease to specific substrates. It has unfoldase activity. The primary function of the ClpA-ClpP complex appears to be the degradation of unfolded or abnormal proteins.</text>
</comment>
<evidence type="ECO:0000256" key="10">
    <source>
        <dbReference type="RuleBase" id="RU004432"/>
    </source>
</evidence>
<name>A0A2S4RZ59_CITAM</name>
<dbReference type="InterPro" id="IPR019489">
    <property type="entry name" value="Clp_ATPase_C"/>
</dbReference>
<dbReference type="GO" id="GO:0016887">
    <property type="term" value="F:ATP hydrolysis activity"/>
    <property type="evidence" value="ECO:0007669"/>
    <property type="project" value="InterPro"/>
</dbReference>
<dbReference type="Gene3D" id="1.10.8.60">
    <property type="match status" value="2"/>
</dbReference>
<dbReference type="InterPro" id="IPR018368">
    <property type="entry name" value="ClpA/B_CS1"/>
</dbReference>
<dbReference type="InterPro" id="IPR036628">
    <property type="entry name" value="Clp_N_dom_sf"/>
</dbReference>
<dbReference type="NCBIfam" id="TIGR02639">
    <property type="entry name" value="ClpA"/>
    <property type="match status" value="1"/>
</dbReference>
<dbReference type="GO" id="GO:0006508">
    <property type="term" value="P:proteolysis"/>
    <property type="evidence" value="ECO:0007669"/>
    <property type="project" value="UniProtKB-KW"/>
</dbReference>
<evidence type="ECO:0000256" key="2">
    <source>
        <dbReference type="ARBA" id="ARBA00022737"/>
    </source>
</evidence>
<dbReference type="InterPro" id="IPR013461">
    <property type="entry name" value="ClpA"/>
</dbReference>
<reference evidence="13 14" key="1">
    <citation type="submission" date="2018-01" db="EMBL/GenBank/DDBJ databases">
        <title>Complete genome sequences of 14 Citrobacter spp. isolated from plant in Canada.</title>
        <authorList>
            <person name="Bhandare S.G."/>
            <person name="Colavecchio A."/>
            <person name="Jeukens J."/>
            <person name="Emond-Rheault J.-G."/>
            <person name="Freschi L."/>
            <person name="Hamel J."/>
            <person name="Kukavica-Ibrulj I."/>
            <person name="Levesque R."/>
            <person name="Goodridge L."/>
        </authorList>
    </citation>
    <scope>NUCLEOTIDE SEQUENCE [LARGE SCALE GENOMIC DNA]</scope>
    <source>
        <strain evidence="13 14">S1285</strain>
    </source>
</reference>
<dbReference type="RefSeq" id="WP_103776183.1">
    <property type="nucleotide sequence ID" value="NZ_PQLX01000002.1"/>
</dbReference>
<keyword evidence="13" id="KW-0378">Hydrolase</keyword>
<dbReference type="Pfam" id="PF00004">
    <property type="entry name" value="AAA"/>
    <property type="match status" value="1"/>
</dbReference>
<dbReference type="InterPro" id="IPR004176">
    <property type="entry name" value="Clp_R_N"/>
</dbReference>
<proteinExistence type="inferred from homology"/>
<dbReference type="InterPro" id="IPR003959">
    <property type="entry name" value="ATPase_AAA_core"/>
</dbReference>
<dbReference type="InterPro" id="IPR003593">
    <property type="entry name" value="AAA+_ATPase"/>
</dbReference>
<accession>A0A2S4RZ59</accession>
<dbReference type="InterPro" id="IPR041546">
    <property type="entry name" value="ClpA/ClpB_AAA_lid"/>
</dbReference>
<evidence type="ECO:0000259" key="12">
    <source>
        <dbReference type="PROSITE" id="PS51903"/>
    </source>
</evidence>
<feature type="domain" description="Clp R" evidence="12">
    <location>
        <begin position="1"/>
        <end position="145"/>
    </location>
</feature>
<keyword evidence="5 10" id="KW-0143">Chaperone</keyword>
<evidence type="ECO:0000256" key="7">
    <source>
        <dbReference type="ARBA" id="ARBA00064972"/>
    </source>
</evidence>
<dbReference type="NCBIfam" id="NF008263">
    <property type="entry name" value="PRK11034.1"/>
    <property type="match status" value="1"/>
</dbReference>
<feature type="compositionally biased region" description="Polar residues" evidence="11">
    <location>
        <begin position="148"/>
        <end position="161"/>
    </location>
</feature>
<evidence type="ECO:0000256" key="3">
    <source>
        <dbReference type="ARBA" id="ARBA00022741"/>
    </source>
</evidence>
<dbReference type="FunFam" id="3.40.50.300:FF:000271">
    <property type="entry name" value="ATP-dependent Clp protease ATP-binding subunit ClpA"/>
    <property type="match status" value="1"/>
</dbReference>
<dbReference type="FunFam" id="3.40.50.300:FF:000268">
    <property type="entry name" value="ATP-dependent Clp protease, ATP-binding subunit ClpA"/>
    <property type="match status" value="1"/>
</dbReference>
<dbReference type="SUPFAM" id="SSF81923">
    <property type="entry name" value="Double Clp-N motif"/>
    <property type="match status" value="1"/>
</dbReference>
<keyword evidence="4 10" id="KW-0067">ATP-binding</keyword>
<dbReference type="SUPFAM" id="SSF52540">
    <property type="entry name" value="P-loop containing nucleoside triphosphate hydrolases"/>
    <property type="match status" value="2"/>
</dbReference>
<dbReference type="PROSITE" id="PS00870">
    <property type="entry name" value="CLPAB_1"/>
    <property type="match status" value="1"/>
</dbReference>
<dbReference type="PROSITE" id="PS00871">
    <property type="entry name" value="CLPAB_2"/>
    <property type="match status" value="1"/>
</dbReference>
<dbReference type="CDD" id="cd00009">
    <property type="entry name" value="AAA"/>
    <property type="match status" value="1"/>
</dbReference>
<keyword evidence="3 10" id="KW-0547">Nucleotide-binding</keyword>
<dbReference type="InterPro" id="IPR027417">
    <property type="entry name" value="P-loop_NTPase"/>
</dbReference>
<dbReference type="Proteomes" id="UP000237003">
    <property type="component" value="Unassembled WGS sequence"/>
</dbReference>
<protein>
    <recommendedName>
        <fullName evidence="8">ATP-dependent Clp protease ATP-binding subunit ClpA</fullName>
    </recommendedName>
</protein>
<dbReference type="Pfam" id="PF10431">
    <property type="entry name" value="ClpB_D2-small"/>
    <property type="match status" value="1"/>
</dbReference>
<dbReference type="PANTHER" id="PTHR11638">
    <property type="entry name" value="ATP-DEPENDENT CLP PROTEASE"/>
    <property type="match status" value="1"/>
</dbReference>
<dbReference type="PRINTS" id="PR00300">
    <property type="entry name" value="CLPPROTEASEA"/>
</dbReference>
<organism evidence="13 14">
    <name type="scientific">Citrobacter amalonaticus</name>
    <dbReference type="NCBI Taxonomy" id="35703"/>
    <lineage>
        <taxon>Bacteria</taxon>
        <taxon>Pseudomonadati</taxon>
        <taxon>Pseudomonadota</taxon>
        <taxon>Gammaproteobacteria</taxon>
        <taxon>Enterobacterales</taxon>
        <taxon>Enterobacteriaceae</taxon>
        <taxon>Citrobacter</taxon>
    </lineage>
</organism>
<dbReference type="Pfam" id="PF17871">
    <property type="entry name" value="AAA_lid_9"/>
    <property type="match status" value="1"/>
</dbReference>
<evidence type="ECO:0000256" key="4">
    <source>
        <dbReference type="ARBA" id="ARBA00022840"/>
    </source>
</evidence>
<keyword evidence="13" id="KW-0645">Protease</keyword>
<dbReference type="GO" id="GO:0034605">
    <property type="term" value="P:cellular response to heat"/>
    <property type="evidence" value="ECO:0007669"/>
    <property type="project" value="TreeGrafter"/>
</dbReference>
<dbReference type="GO" id="GO:0043335">
    <property type="term" value="P:protein unfolding"/>
    <property type="evidence" value="ECO:0007669"/>
    <property type="project" value="InterPro"/>
</dbReference>
<dbReference type="InterPro" id="IPR028299">
    <property type="entry name" value="ClpA/B_CS2"/>
</dbReference>
<dbReference type="InterPro" id="IPR050130">
    <property type="entry name" value="ClpA_ClpB"/>
</dbReference>
<evidence type="ECO:0000256" key="5">
    <source>
        <dbReference type="ARBA" id="ARBA00023186"/>
    </source>
</evidence>
<gene>
    <name evidence="13" type="ORF">C3430_06675</name>
</gene>
<evidence type="ECO:0000256" key="8">
    <source>
        <dbReference type="ARBA" id="ARBA00067753"/>
    </source>
</evidence>
<dbReference type="Pfam" id="PF02861">
    <property type="entry name" value="Clp_N"/>
    <property type="match status" value="1"/>
</dbReference>
<dbReference type="CDD" id="cd19499">
    <property type="entry name" value="RecA-like_ClpB_Hsp104-like"/>
    <property type="match status" value="1"/>
</dbReference>